<protein>
    <submittedName>
        <fullName evidence="14">Cytochrome</fullName>
    </submittedName>
</protein>
<dbReference type="InterPro" id="IPR002401">
    <property type="entry name" value="Cyt_P450_E_grp-I"/>
</dbReference>
<feature type="transmembrane region" description="Helical" evidence="13">
    <location>
        <begin position="12"/>
        <end position="33"/>
    </location>
</feature>
<evidence type="ECO:0000313" key="15">
    <source>
        <dbReference type="Proteomes" id="UP001293254"/>
    </source>
</evidence>
<dbReference type="PROSITE" id="PS00086">
    <property type="entry name" value="CYTOCHROME_P450"/>
    <property type="match status" value="1"/>
</dbReference>
<dbReference type="EMBL" id="JACGWO010000012">
    <property type="protein sequence ID" value="KAK4414304.1"/>
    <property type="molecule type" value="Genomic_DNA"/>
</dbReference>
<evidence type="ECO:0000256" key="8">
    <source>
        <dbReference type="ARBA" id="ARBA00023004"/>
    </source>
</evidence>
<evidence type="ECO:0000256" key="13">
    <source>
        <dbReference type="SAM" id="Phobius"/>
    </source>
</evidence>
<dbReference type="PRINTS" id="PR00385">
    <property type="entry name" value="P450"/>
</dbReference>
<evidence type="ECO:0000256" key="6">
    <source>
        <dbReference type="ARBA" id="ARBA00022989"/>
    </source>
</evidence>
<proteinExistence type="inferred from homology"/>
<dbReference type="Pfam" id="PF00067">
    <property type="entry name" value="p450"/>
    <property type="match status" value="1"/>
</dbReference>
<dbReference type="GO" id="GO:0005506">
    <property type="term" value="F:iron ion binding"/>
    <property type="evidence" value="ECO:0007669"/>
    <property type="project" value="InterPro"/>
</dbReference>
<dbReference type="GO" id="GO:0016705">
    <property type="term" value="F:oxidoreductase activity, acting on paired donors, with incorporation or reduction of molecular oxygen"/>
    <property type="evidence" value="ECO:0007669"/>
    <property type="project" value="InterPro"/>
</dbReference>
<evidence type="ECO:0000256" key="11">
    <source>
        <dbReference type="PIRSR" id="PIRSR602401-1"/>
    </source>
</evidence>
<comment type="caution">
    <text evidence="14">The sequence shown here is derived from an EMBL/GenBank/DDBJ whole genome shotgun (WGS) entry which is preliminary data.</text>
</comment>
<comment type="subcellular location">
    <subcellularLocation>
        <location evidence="1">Membrane</location>
        <topology evidence="1">Single-pass membrane protein</topology>
    </subcellularLocation>
</comment>
<accession>A0AAE2C9Q9</accession>
<dbReference type="InterPro" id="IPR050665">
    <property type="entry name" value="Cytochrome_P450_Monooxygen"/>
</dbReference>
<dbReference type="PANTHER" id="PTHR24282:SF260">
    <property type="entry name" value="CYTOCHROME P450 714C2-LIKE"/>
    <property type="match status" value="1"/>
</dbReference>
<keyword evidence="4 13" id="KW-0812">Transmembrane</keyword>
<keyword evidence="3 11" id="KW-0349">Heme</keyword>
<dbReference type="PANTHER" id="PTHR24282">
    <property type="entry name" value="CYTOCHROME P450 FAMILY MEMBER"/>
    <property type="match status" value="1"/>
</dbReference>
<dbReference type="InterPro" id="IPR001128">
    <property type="entry name" value="Cyt_P450"/>
</dbReference>
<organism evidence="14 15">
    <name type="scientific">Sesamum alatum</name>
    <dbReference type="NCBI Taxonomy" id="300844"/>
    <lineage>
        <taxon>Eukaryota</taxon>
        <taxon>Viridiplantae</taxon>
        <taxon>Streptophyta</taxon>
        <taxon>Embryophyta</taxon>
        <taxon>Tracheophyta</taxon>
        <taxon>Spermatophyta</taxon>
        <taxon>Magnoliopsida</taxon>
        <taxon>eudicotyledons</taxon>
        <taxon>Gunneridae</taxon>
        <taxon>Pentapetalae</taxon>
        <taxon>asterids</taxon>
        <taxon>lamiids</taxon>
        <taxon>Lamiales</taxon>
        <taxon>Pedaliaceae</taxon>
        <taxon>Sesamum</taxon>
    </lineage>
</organism>
<keyword evidence="10 13" id="KW-0472">Membrane</keyword>
<evidence type="ECO:0000256" key="5">
    <source>
        <dbReference type="ARBA" id="ARBA00022723"/>
    </source>
</evidence>
<evidence type="ECO:0000256" key="2">
    <source>
        <dbReference type="ARBA" id="ARBA00010617"/>
    </source>
</evidence>
<keyword evidence="9 12" id="KW-0503">Monooxygenase</keyword>
<dbReference type="GO" id="GO:0020037">
    <property type="term" value="F:heme binding"/>
    <property type="evidence" value="ECO:0007669"/>
    <property type="project" value="InterPro"/>
</dbReference>
<reference evidence="14" key="1">
    <citation type="submission" date="2020-06" db="EMBL/GenBank/DDBJ databases">
        <authorList>
            <person name="Li T."/>
            <person name="Hu X."/>
            <person name="Zhang T."/>
            <person name="Song X."/>
            <person name="Zhang H."/>
            <person name="Dai N."/>
            <person name="Sheng W."/>
            <person name="Hou X."/>
            <person name="Wei L."/>
        </authorList>
    </citation>
    <scope>NUCLEOTIDE SEQUENCE</scope>
    <source>
        <strain evidence="14">3651</strain>
        <tissue evidence="14">Leaf</tissue>
    </source>
</reference>
<name>A0AAE2C9Q9_9LAMI</name>
<dbReference type="Gene3D" id="1.10.630.10">
    <property type="entry name" value="Cytochrome P450"/>
    <property type="match status" value="1"/>
</dbReference>
<reference evidence="14" key="2">
    <citation type="journal article" date="2024" name="Plant">
        <title>Genomic evolution and insights into agronomic trait innovations of Sesamum species.</title>
        <authorList>
            <person name="Miao H."/>
            <person name="Wang L."/>
            <person name="Qu L."/>
            <person name="Liu H."/>
            <person name="Sun Y."/>
            <person name="Le M."/>
            <person name="Wang Q."/>
            <person name="Wei S."/>
            <person name="Zheng Y."/>
            <person name="Lin W."/>
            <person name="Duan Y."/>
            <person name="Cao H."/>
            <person name="Xiong S."/>
            <person name="Wang X."/>
            <person name="Wei L."/>
            <person name="Li C."/>
            <person name="Ma Q."/>
            <person name="Ju M."/>
            <person name="Zhao R."/>
            <person name="Li G."/>
            <person name="Mu C."/>
            <person name="Tian Q."/>
            <person name="Mei H."/>
            <person name="Zhang T."/>
            <person name="Gao T."/>
            <person name="Zhang H."/>
        </authorList>
    </citation>
    <scope>NUCLEOTIDE SEQUENCE</scope>
    <source>
        <strain evidence="14">3651</strain>
    </source>
</reference>
<evidence type="ECO:0000313" key="14">
    <source>
        <dbReference type="EMBL" id="KAK4414304.1"/>
    </source>
</evidence>
<keyword evidence="8 11" id="KW-0408">Iron</keyword>
<dbReference type="PRINTS" id="PR00463">
    <property type="entry name" value="EP450I"/>
</dbReference>
<dbReference type="AlphaFoldDB" id="A0AAE2C9Q9"/>
<evidence type="ECO:0000256" key="1">
    <source>
        <dbReference type="ARBA" id="ARBA00004167"/>
    </source>
</evidence>
<dbReference type="SUPFAM" id="SSF48264">
    <property type="entry name" value="Cytochrome P450"/>
    <property type="match status" value="1"/>
</dbReference>
<dbReference type="InterPro" id="IPR036396">
    <property type="entry name" value="Cyt_P450_sf"/>
</dbReference>
<gene>
    <name evidence="14" type="ORF">Salat_2843400</name>
</gene>
<dbReference type="Proteomes" id="UP001293254">
    <property type="component" value="Unassembled WGS sequence"/>
</dbReference>
<comment type="cofactor">
    <cofactor evidence="11">
        <name>heme</name>
        <dbReference type="ChEBI" id="CHEBI:30413"/>
    </cofactor>
</comment>
<evidence type="ECO:0000256" key="4">
    <source>
        <dbReference type="ARBA" id="ARBA00022692"/>
    </source>
</evidence>
<keyword evidence="7 12" id="KW-0560">Oxidoreductase</keyword>
<keyword evidence="15" id="KW-1185">Reference proteome</keyword>
<evidence type="ECO:0000256" key="10">
    <source>
        <dbReference type="ARBA" id="ARBA00023136"/>
    </source>
</evidence>
<dbReference type="InterPro" id="IPR017972">
    <property type="entry name" value="Cyt_P450_CS"/>
</dbReference>
<dbReference type="GO" id="GO:0016020">
    <property type="term" value="C:membrane"/>
    <property type="evidence" value="ECO:0007669"/>
    <property type="project" value="UniProtKB-SubCell"/>
</dbReference>
<dbReference type="GO" id="GO:0004497">
    <property type="term" value="F:monooxygenase activity"/>
    <property type="evidence" value="ECO:0007669"/>
    <property type="project" value="UniProtKB-KW"/>
</dbReference>
<evidence type="ECO:0000256" key="9">
    <source>
        <dbReference type="ARBA" id="ARBA00023033"/>
    </source>
</evidence>
<keyword evidence="5 11" id="KW-0479">Metal-binding</keyword>
<sequence length="506" mass="57135">MGKEIVMAAEMVFSLVLGGFLLLVLRFFDALLLKPRRLRSRLEKQGIRGPQPSFLYGNIAEMKRIIEAQRPLVEKSAASEELVHACSSSVFPHVEQWRQEYDLEMVKEVALCTSLNLGKPTFLSTERGPLLGRGILSSNGPYWAYQRKIIGPELYLDRVKGMVNLMAESTSTMLRTWENRSESWERKVEMRVDGDLRRLSADIISRACFGRSYTQGEKIFSKLHALQKILSKGKIGVPGLRYIPNKHNKEIWKLEHEIDSMILEVVKSRSADDENKSDLLQSILSTAEIYGHNGDMPANISLNKFIVDNCKNIFFAGHETTTVAASWCLTMLAAYPDWQARARKEVIEICGTNVPTANMLRNMKVLTMVIQETLRLYPPIAYLVREALKDIHFKGINIPKGITIQVPTPILHQHQELWGSDAHEFKPDRFANGTSGACKIPQAYMPFGVGPRTCAGQNFAMAELKVILSLILSKFSFTLSPAYHHSPVFRLLIQPQHGVSILLEKL</sequence>
<evidence type="ECO:0000256" key="12">
    <source>
        <dbReference type="RuleBase" id="RU000461"/>
    </source>
</evidence>
<keyword evidence="6 13" id="KW-1133">Transmembrane helix</keyword>
<evidence type="ECO:0000256" key="3">
    <source>
        <dbReference type="ARBA" id="ARBA00022617"/>
    </source>
</evidence>
<feature type="binding site" description="axial binding residue" evidence="11">
    <location>
        <position position="454"/>
    </location>
    <ligand>
        <name>heme</name>
        <dbReference type="ChEBI" id="CHEBI:30413"/>
    </ligand>
    <ligandPart>
        <name>Fe</name>
        <dbReference type="ChEBI" id="CHEBI:18248"/>
    </ligandPart>
</feature>
<evidence type="ECO:0000256" key="7">
    <source>
        <dbReference type="ARBA" id="ARBA00023002"/>
    </source>
</evidence>
<comment type="similarity">
    <text evidence="2 12">Belongs to the cytochrome P450 family.</text>
</comment>